<protein>
    <submittedName>
        <fullName evidence="9">CRISPR-associated helicase/endonuclease Cas3</fullName>
    </submittedName>
</protein>
<reference evidence="9 10" key="1">
    <citation type="journal article" date="2017" name="Genome Med.">
        <title>A novel Ruminococcus gnavus clade enriched in inflammatory bowel disease patients.</title>
        <authorList>
            <person name="Hall A.B."/>
            <person name="Yassour M."/>
            <person name="Sauk J."/>
            <person name="Garner A."/>
            <person name="Jiang X."/>
            <person name="Arthur T."/>
            <person name="Lagoudas G.K."/>
            <person name="Vatanen T."/>
            <person name="Fornelos N."/>
            <person name="Wilson R."/>
            <person name="Bertha M."/>
            <person name="Cohen M."/>
            <person name="Garber J."/>
            <person name="Khalili H."/>
            <person name="Gevers D."/>
            <person name="Ananthakrishnan A.N."/>
            <person name="Kugathasan S."/>
            <person name="Lander E.S."/>
            <person name="Blainey P."/>
            <person name="Vlamakis H."/>
            <person name="Xavier R.J."/>
            <person name="Huttenhower C."/>
        </authorList>
    </citation>
    <scope>NUCLEOTIDE SEQUENCE [LARGE SCALE GENOMIC DNA]</scope>
    <source>
        <strain evidence="9 10">RJX1118</strain>
    </source>
</reference>
<dbReference type="GO" id="GO:0004386">
    <property type="term" value="F:helicase activity"/>
    <property type="evidence" value="ECO:0007669"/>
    <property type="project" value="UniProtKB-KW"/>
</dbReference>
<feature type="domain" description="Helicase C-terminal" evidence="7">
    <location>
        <begin position="434"/>
        <end position="585"/>
    </location>
</feature>
<keyword evidence="5" id="KW-0051">Antiviral defense</keyword>
<gene>
    <name evidence="9" type="ORF">CDL18_14715</name>
</gene>
<keyword evidence="1" id="KW-0547">Nucleotide-binding</keyword>
<dbReference type="CDD" id="cd17930">
    <property type="entry name" value="DEXHc_cas3"/>
    <property type="match status" value="1"/>
</dbReference>
<evidence type="ECO:0000256" key="3">
    <source>
        <dbReference type="ARBA" id="ARBA00022806"/>
    </source>
</evidence>
<evidence type="ECO:0000256" key="2">
    <source>
        <dbReference type="ARBA" id="ARBA00022801"/>
    </source>
</evidence>
<sequence>MEYIAHIDEKDKKRIQTVKNHLEGTAKLSGEFAGKFGKEDWGYCNGMLHDIGKYSVDFLKRITGESNQRVDHSTAGARVCVEKGGKYRFLEYCIGGHHTGLPDYGSNYDNAGDPTLMGRRKKKISDYQVYQTEIDIPEIVTDPFDFKKTVNLDFSMSVFIRMLYSCLVDADFLDTEAFMSRGKKVRNSGEPVGVLLEKLEKHVSEWLKNQDMDTVNGRRTEILKHCLEEGRSERGLFRLTVPTGGGKTIASLAFALRHAVENQMDRVIYVIPYTSIIEQNAKVFGEILGDENVLENHCNIAYEVDSQRAEELQPMQLAAENWDKPVVVTTNVQFFESLFANKPSKCRKLHNIANSVIIFDEAQMLPNDYLKPCIAMIEELLNNYKTSVVLCTATQPALKSFFQSEVLATELCPRMDEQFHFFKRTLFENIGTVTEDCLMNKLTEEYQALCIVNTKKRAQNIYKELKEDGVYHLSTSMYPKHRKRVLNEIRERLGENKKCILISTSLVEAGVDLDFQSVYRELAGVDSMIQAAGRCNREGQRKVEESKVLIFRFEEKENILGQRQQIDVTKSLIADGRNLSDRETITRYFEMLYHIKGESLDKKKIMDEFTNKKIKYRFAQVGKDFRLIEQNTKTVFINCEEEADKILRELKVKGFTRSGMRNATQYCVTVYDQTFDKMYGAGMLKSIAENMEDFYELTDESRYTEEMGLELEIDNGMVLFF</sequence>
<evidence type="ECO:0000256" key="5">
    <source>
        <dbReference type="ARBA" id="ARBA00023118"/>
    </source>
</evidence>
<dbReference type="SUPFAM" id="SSF109604">
    <property type="entry name" value="HD-domain/PDEase-like"/>
    <property type="match status" value="1"/>
</dbReference>
<evidence type="ECO:0000256" key="4">
    <source>
        <dbReference type="ARBA" id="ARBA00022840"/>
    </source>
</evidence>
<dbReference type="Pfam" id="PF00270">
    <property type="entry name" value="DEAD"/>
    <property type="match status" value="1"/>
</dbReference>
<dbReference type="GO" id="GO:0004519">
    <property type="term" value="F:endonuclease activity"/>
    <property type="evidence" value="ECO:0007669"/>
    <property type="project" value="UniProtKB-KW"/>
</dbReference>
<dbReference type="Pfam" id="PF22590">
    <property type="entry name" value="Cas3-like_C_2"/>
    <property type="match status" value="1"/>
</dbReference>
<dbReference type="PROSITE" id="PS51643">
    <property type="entry name" value="HD_CAS3"/>
    <property type="match status" value="1"/>
</dbReference>
<dbReference type="RefSeq" id="WP_101880311.1">
    <property type="nucleotide sequence ID" value="NZ_CAXULC010000009.1"/>
</dbReference>
<evidence type="ECO:0000256" key="1">
    <source>
        <dbReference type="ARBA" id="ARBA00022741"/>
    </source>
</evidence>
<dbReference type="InterPro" id="IPR006474">
    <property type="entry name" value="Helicase_Cas3_CRISPR-ass_core"/>
</dbReference>
<dbReference type="InterPro" id="IPR011545">
    <property type="entry name" value="DEAD/DEAH_box_helicase_dom"/>
</dbReference>
<dbReference type="GO" id="GO:0003676">
    <property type="term" value="F:nucleic acid binding"/>
    <property type="evidence" value="ECO:0007669"/>
    <property type="project" value="InterPro"/>
</dbReference>
<proteinExistence type="predicted"/>
<dbReference type="SMART" id="SM00487">
    <property type="entry name" value="DEXDc"/>
    <property type="match status" value="1"/>
</dbReference>
<dbReference type="NCBIfam" id="TIGR01596">
    <property type="entry name" value="cas3_HD"/>
    <property type="match status" value="1"/>
</dbReference>
<dbReference type="InterPro" id="IPR054712">
    <property type="entry name" value="Cas3-like_dom"/>
</dbReference>
<evidence type="ECO:0000313" key="9">
    <source>
        <dbReference type="EMBL" id="PLT52464.1"/>
    </source>
</evidence>
<dbReference type="InterPro" id="IPR006674">
    <property type="entry name" value="HD_domain"/>
</dbReference>
<dbReference type="GO" id="GO:0005524">
    <property type="term" value="F:ATP binding"/>
    <property type="evidence" value="ECO:0007669"/>
    <property type="project" value="UniProtKB-KW"/>
</dbReference>
<evidence type="ECO:0000259" key="7">
    <source>
        <dbReference type="PROSITE" id="PS51194"/>
    </source>
</evidence>
<dbReference type="CDD" id="cd09641">
    <property type="entry name" value="Cas3''_I"/>
    <property type="match status" value="1"/>
</dbReference>
<dbReference type="PROSITE" id="PS51192">
    <property type="entry name" value="HELICASE_ATP_BIND_1"/>
    <property type="match status" value="1"/>
</dbReference>
<comment type="caution">
    <text evidence="9">The sequence shown here is derived from an EMBL/GenBank/DDBJ whole genome shotgun (WGS) entry which is preliminary data.</text>
</comment>
<name>A0A2N5NEE3_MEDGN</name>
<evidence type="ECO:0000259" key="8">
    <source>
        <dbReference type="PROSITE" id="PS51643"/>
    </source>
</evidence>
<evidence type="ECO:0000259" key="6">
    <source>
        <dbReference type="PROSITE" id="PS51192"/>
    </source>
</evidence>
<feature type="domain" description="HD Cas3-type" evidence="8">
    <location>
        <begin position="11"/>
        <end position="173"/>
    </location>
</feature>
<keyword evidence="3" id="KW-0347">Helicase</keyword>
<keyword evidence="4" id="KW-0067">ATP-binding</keyword>
<dbReference type="Gene3D" id="3.40.50.300">
    <property type="entry name" value="P-loop containing nucleotide triphosphate hydrolases"/>
    <property type="match status" value="2"/>
</dbReference>
<keyword evidence="2" id="KW-0378">Hydrolase</keyword>
<dbReference type="InterPro" id="IPR006483">
    <property type="entry name" value="CRISPR-assoc_Cas3_HD"/>
</dbReference>
<dbReference type="Proteomes" id="UP000234849">
    <property type="component" value="Unassembled WGS sequence"/>
</dbReference>
<dbReference type="PROSITE" id="PS51194">
    <property type="entry name" value="HELICASE_CTER"/>
    <property type="match status" value="1"/>
</dbReference>
<dbReference type="GO" id="GO:0051607">
    <property type="term" value="P:defense response to virus"/>
    <property type="evidence" value="ECO:0007669"/>
    <property type="project" value="UniProtKB-KW"/>
</dbReference>
<dbReference type="AlphaFoldDB" id="A0A2N5NEE3"/>
<dbReference type="SUPFAM" id="SSF52540">
    <property type="entry name" value="P-loop containing nucleoside triphosphate hydrolases"/>
    <property type="match status" value="1"/>
</dbReference>
<dbReference type="PANTHER" id="PTHR24031">
    <property type="entry name" value="RNA HELICASE"/>
    <property type="match status" value="1"/>
</dbReference>
<organism evidence="9 10">
    <name type="scientific">Mediterraneibacter gnavus</name>
    <name type="common">Ruminococcus gnavus</name>
    <dbReference type="NCBI Taxonomy" id="33038"/>
    <lineage>
        <taxon>Bacteria</taxon>
        <taxon>Bacillati</taxon>
        <taxon>Bacillota</taxon>
        <taxon>Clostridia</taxon>
        <taxon>Lachnospirales</taxon>
        <taxon>Lachnospiraceae</taxon>
        <taxon>Mediterraneibacter</taxon>
    </lineage>
</organism>
<dbReference type="InterPro" id="IPR014001">
    <property type="entry name" value="Helicase_ATP-bd"/>
</dbReference>
<dbReference type="InterPro" id="IPR027417">
    <property type="entry name" value="P-loop_NTPase"/>
</dbReference>
<dbReference type="Pfam" id="PF01966">
    <property type="entry name" value="HD"/>
    <property type="match status" value="1"/>
</dbReference>
<dbReference type="SMART" id="SM00490">
    <property type="entry name" value="HELICc"/>
    <property type="match status" value="1"/>
</dbReference>
<dbReference type="NCBIfam" id="TIGR01587">
    <property type="entry name" value="cas3_core"/>
    <property type="match status" value="1"/>
</dbReference>
<keyword evidence="9" id="KW-0540">Nuclease</keyword>
<evidence type="ECO:0000313" key="10">
    <source>
        <dbReference type="Proteomes" id="UP000234849"/>
    </source>
</evidence>
<accession>A0A2N5NEE3</accession>
<dbReference type="GO" id="GO:0016787">
    <property type="term" value="F:hydrolase activity"/>
    <property type="evidence" value="ECO:0007669"/>
    <property type="project" value="UniProtKB-KW"/>
</dbReference>
<dbReference type="InterPro" id="IPR001650">
    <property type="entry name" value="Helicase_C-like"/>
</dbReference>
<feature type="domain" description="Helicase ATP-binding" evidence="6">
    <location>
        <begin position="228"/>
        <end position="396"/>
    </location>
</feature>
<dbReference type="EMBL" id="NIHM01000033">
    <property type="protein sequence ID" value="PLT52464.1"/>
    <property type="molecule type" value="Genomic_DNA"/>
</dbReference>
<keyword evidence="9" id="KW-0255">Endonuclease</keyword>